<dbReference type="EMBL" id="CM042051">
    <property type="protein sequence ID" value="KAI3729363.1"/>
    <property type="molecule type" value="Genomic_DNA"/>
</dbReference>
<gene>
    <name evidence="1" type="ORF">L6452_18019</name>
</gene>
<reference evidence="2" key="1">
    <citation type="journal article" date="2022" name="Mol. Ecol. Resour.">
        <title>The genomes of chicory, endive, great burdock and yacon provide insights into Asteraceae palaeo-polyploidization history and plant inulin production.</title>
        <authorList>
            <person name="Fan W."/>
            <person name="Wang S."/>
            <person name="Wang H."/>
            <person name="Wang A."/>
            <person name="Jiang F."/>
            <person name="Liu H."/>
            <person name="Zhao H."/>
            <person name="Xu D."/>
            <person name="Zhang Y."/>
        </authorList>
    </citation>
    <scope>NUCLEOTIDE SEQUENCE [LARGE SCALE GENOMIC DNA]</scope>
    <source>
        <strain evidence="2">cv. Niubang</strain>
    </source>
</reference>
<sequence length="346" mass="37982">MAVQPTLILLLFAILSFTTALPSETISDAADTLSNSGYYAMSLTLSLVSTSFLSHTSSVTIFTPPDSIFADHGEPSLSLLQLHFSPLLFSFSALRSLPFGTKIPTISSHTSLTITTLPSSDHVSLNNVRILGPPIFDDGLLMIFGIENFFDPNFTLSATPTVQIPSFNDCETFAAAYNNFSFHDASNLLISRGYSVMASFLNMQLLGFTSQPSLTLFAPVDEVMIDYSDRFPDYPSLFLRHVLPCKISWKDLVTIDNGTSLNTYRNGFRINVTRSDATLKVNEVPITFPDMYYSNWLVIHGVQELLSLPKPADDLDDSDGDSFDSIHFSTAGNESTVPAASSRTEF</sequence>
<comment type="caution">
    <text evidence="1">The sequence shown here is derived from an EMBL/GenBank/DDBJ whole genome shotgun (WGS) entry which is preliminary data.</text>
</comment>
<protein>
    <submittedName>
        <fullName evidence="1">Uncharacterized protein</fullName>
    </submittedName>
</protein>
<reference evidence="1 2" key="2">
    <citation type="journal article" date="2022" name="Mol. Ecol. Resour.">
        <title>The genomes of chicory, endive, great burdock and yacon provide insights into Asteraceae paleo-polyploidization history and plant inulin production.</title>
        <authorList>
            <person name="Fan W."/>
            <person name="Wang S."/>
            <person name="Wang H."/>
            <person name="Wang A."/>
            <person name="Jiang F."/>
            <person name="Liu H."/>
            <person name="Zhao H."/>
            <person name="Xu D."/>
            <person name="Zhang Y."/>
        </authorList>
    </citation>
    <scope>NUCLEOTIDE SEQUENCE [LARGE SCALE GENOMIC DNA]</scope>
    <source>
        <strain evidence="2">cv. Niubang</strain>
    </source>
</reference>
<keyword evidence="2" id="KW-1185">Reference proteome</keyword>
<name>A0ACB9C5B7_ARCLA</name>
<evidence type="ECO:0000313" key="2">
    <source>
        <dbReference type="Proteomes" id="UP001055879"/>
    </source>
</evidence>
<dbReference type="Proteomes" id="UP001055879">
    <property type="component" value="Linkage Group LG05"/>
</dbReference>
<evidence type="ECO:0000313" key="1">
    <source>
        <dbReference type="EMBL" id="KAI3729363.1"/>
    </source>
</evidence>
<proteinExistence type="predicted"/>
<accession>A0ACB9C5B7</accession>
<organism evidence="1 2">
    <name type="scientific">Arctium lappa</name>
    <name type="common">Greater burdock</name>
    <name type="synonym">Lappa major</name>
    <dbReference type="NCBI Taxonomy" id="4217"/>
    <lineage>
        <taxon>Eukaryota</taxon>
        <taxon>Viridiplantae</taxon>
        <taxon>Streptophyta</taxon>
        <taxon>Embryophyta</taxon>
        <taxon>Tracheophyta</taxon>
        <taxon>Spermatophyta</taxon>
        <taxon>Magnoliopsida</taxon>
        <taxon>eudicotyledons</taxon>
        <taxon>Gunneridae</taxon>
        <taxon>Pentapetalae</taxon>
        <taxon>asterids</taxon>
        <taxon>campanulids</taxon>
        <taxon>Asterales</taxon>
        <taxon>Asteraceae</taxon>
        <taxon>Carduoideae</taxon>
        <taxon>Cardueae</taxon>
        <taxon>Arctiinae</taxon>
        <taxon>Arctium</taxon>
    </lineage>
</organism>